<dbReference type="FunFam" id="2.170.300.10:FF:000041">
    <property type="entry name" value="Tyrosine protein kinase receptor tie-1, putative"/>
    <property type="match status" value="1"/>
</dbReference>
<evidence type="ECO:0000256" key="4">
    <source>
        <dbReference type="ARBA" id="ARBA00023157"/>
    </source>
</evidence>
<evidence type="ECO:0000256" key="2">
    <source>
        <dbReference type="ARBA" id="ARBA00022729"/>
    </source>
</evidence>
<dbReference type="Proteomes" id="UP000677054">
    <property type="component" value="Unassembled WGS sequence"/>
</dbReference>
<evidence type="ECO:0000256" key="1">
    <source>
        <dbReference type="ARBA" id="ARBA00022536"/>
    </source>
</evidence>
<keyword evidence="3" id="KW-0677">Repeat</keyword>
<dbReference type="OrthoDB" id="18487at2759"/>
<keyword evidence="8" id="KW-1185">Reference proteome</keyword>
<comment type="caution">
    <text evidence="5">Lacks conserved residue(s) required for the propagation of feature annotation.</text>
</comment>
<organism evidence="7">
    <name type="scientific">Darwinula stevensoni</name>
    <dbReference type="NCBI Taxonomy" id="69355"/>
    <lineage>
        <taxon>Eukaryota</taxon>
        <taxon>Metazoa</taxon>
        <taxon>Ecdysozoa</taxon>
        <taxon>Arthropoda</taxon>
        <taxon>Crustacea</taxon>
        <taxon>Oligostraca</taxon>
        <taxon>Ostracoda</taxon>
        <taxon>Podocopa</taxon>
        <taxon>Podocopida</taxon>
        <taxon>Darwinulocopina</taxon>
        <taxon>Darwinuloidea</taxon>
        <taxon>Darwinulidae</taxon>
        <taxon>Darwinula</taxon>
    </lineage>
</organism>
<keyword evidence="1 5" id="KW-0245">EGF-like domain</keyword>
<feature type="domain" description="EGF-like" evidence="6">
    <location>
        <begin position="146"/>
        <end position="181"/>
    </location>
</feature>
<evidence type="ECO:0000313" key="7">
    <source>
        <dbReference type="EMBL" id="CAD7248974.1"/>
    </source>
</evidence>
<sequence length="230" mass="25731">MTSGLGAIVLVLYIQTMKLPCEIGLFFFALIHRTVALVGEHVCTKLEPASIGVNVSYMYPYRHEREINGTIAWRNSVKVAYRTEVRRVYIQVEECCNGYEATKQNTCKLHCRIPCFHGECKQPDTCNCDPGWTGSYCGIPCPWDRWGPECRNHCTCLNRGVCDPVDGSCRCDTGWMGTSCQLPCPPDRWGYGCKNHCNCATTHTCDPSNGNCTCAADWTVRPTQHSSTLL</sequence>
<dbReference type="EMBL" id="LR901603">
    <property type="protein sequence ID" value="CAD7248974.1"/>
    <property type="molecule type" value="Genomic_DNA"/>
</dbReference>
<dbReference type="InterPro" id="IPR000742">
    <property type="entry name" value="EGF"/>
</dbReference>
<keyword evidence="4 5" id="KW-1015">Disulfide bond</keyword>
<dbReference type="PANTHER" id="PTHR24043">
    <property type="entry name" value="SCAVENGER RECEPTOR CLASS F"/>
    <property type="match status" value="1"/>
</dbReference>
<name>A0A7R8XMG8_9CRUS</name>
<dbReference type="PROSITE" id="PS00022">
    <property type="entry name" value="EGF_1"/>
    <property type="match status" value="2"/>
</dbReference>
<proteinExistence type="predicted"/>
<feature type="disulfide bond" evidence="5">
    <location>
        <begin position="171"/>
        <end position="180"/>
    </location>
</feature>
<dbReference type="PROSITE" id="PS50026">
    <property type="entry name" value="EGF_3"/>
    <property type="match status" value="1"/>
</dbReference>
<dbReference type="GO" id="GO:0007157">
    <property type="term" value="P:heterophilic cell-cell adhesion via plasma membrane cell adhesion molecules"/>
    <property type="evidence" value="ECO:0007669"/>
    <property type="project" value="TreeGrafter"/>
</dbReference>
<keyword evidence="2" id="KW-0732">Signal</keyword>
<dbReference type="AlphaFoldDB" id="A0A7R8XMG8"/>
<evidence type="ECO:0000256" key="3">
    <source>
        <dbReference type="ARBA" id="ARBA00022737"/>
    </source>
</evidence>
<accession>A0A7R8XMG8</accession>
<evidence type="ECO:0000256" key="5">
    <source>
        <dbReference type="PROSITE-ProRule" id="PRU00076"/>
    </source>
</evidence>
<gene>
    <name evidence="7" type="ORF">DSTB1V02_LOCUS8777</name>
</gene>
<dbReference type="Gene3D" id="2.170.300.10">
    <property type="entry name" value="Tie2 ligand-binding domain superfamily"/>
    <property type="match status" value="1"/>
</dbReference>
<dbReference type="GO" id="GO:0005044">
    <property type="term" value="F:scavenger receptor activity"/>
    <property type="evidence" value="ECO:0007669"/>
    <property type="project" value="InterPro"/>
</dbReference>
<dbReference type="PANTHER" id="PTHR24043:SF9">
    <property type="entry name" value="MULTIPLE EGF LIKE DOMAINS 11"/>
    <property type="match status" value="1"/>
</dbReference>
<evidence type="ECO:0000313" key="8">
    <source>
        <dbReference type="Proteomes" id="UP000677054"/>
    </source>
</evidence>
<reference evidence="7" key="1">
    <citation type="submission" date="2020-11" db="EMBL/GenBank/DDBJ databases">
        <authorList>
            <person name="Tran Van P."/>
        </authorList>
    </citation>
    <scope>NUCLEOTIDE SEQUENCE</scope>
</reference>
<dbReference type="InterPro" id="IPR042635">
    <property type="entry name" value="MEGF10/SREC1/2-like"/>
</dbReference>
<dbReference type="SMART" id="SM00181">
    <property type="entry name" value="EGF"/>
    <property type="match status" value="2"/>
</dbReference>
<evidence type="ECO:0000259" key="6">
    <source>
        <dbReference type="PROSITE" id="PS50026"/>
    </source>
</evidence>
<dbReference type="EMBL" id="CAJPEV010002086">
    <property type="protein sequence ID" value="CAG0895593.1"/>
    <property type="molecule type" value="Genomic_DNA"/>
</dbReference>
<protein>
    <recommendedName>
        <fullName evidence="6">EGF-like domain-containing protein</fullName>
    </recommendedName>
</protein>